<sequence>MVFDSELVLLPAIVLISLRTSLGVLCVLEAWSLSTVIVIGGCLECWILCGSVVSPGLLVVDGGQTAFHWWLVVEVELLIVCLRIVCLSGCDTYSARIYIRLGCSWGESVDSPTCTASDLVIGQATDYWILGRDIPLRQQLGSSPHSTSTFRKSQQSMGAGHVCAVTVTAAGDVSILWHCGAVVEPVTIWSKGSLRCVSSSSRLCLVSKLHLQEIFGKSILGID</sequence>
<proteinExistence type="predicted"/>
<keyword evidence="2" id="KW-1185">Reference proteome</keyword>
<comment type="caution">
    <text evidence="1">The sequence shown here is derived from an EMBL/GenBank/DDBJ whole genome shotgun (WGS) entry which is preliminary data.</text>
</comment>
<dbReference type="AlphaFoldDB" id="A0A7J7LKK7"/>
<reference evidence="1 2" key="1">
    <citation type="journal article" date="2020" name="IScience">
        <title>Genome Sequencing of the Endangered Kingdonia uniflora (Circaeasteraceae, Ranunculales) Reveals Potential Mechanisms of Evolutionary Specialization.</title>
        <authorList>
            <person name="Sun Y."/>
            <person name="Deng T."/>
            <person name="Zhang A."/>
            <person name="Moore M.J."/>
            <person name="Landis J.B."/>
            <person name="Lin N."/>
            <person name="Zhang H."/>
            <person name="Zhang X."/>
            <person name="Huang J."/>
            <person name="Zhang X."/>
            <person name="Sun H."/>
            <person name="Wang H."/>
        </authorList>
    </citation>
    <scope>NUCLEOTIDE SEQUENCE [LARGE SCALE GENOMIC DNA]</scope>
    <source>
        <strain evidence="1">TB1705</strain>
        <tissue evidence="1">Leaf</tissue>
    </source>
</reference>
<name>A0A7J7LKK7_9MAGN</name>
<organism evidence="1 2">
    <name type="scientific">Kingdonia uniflora</name>
    <dbReference type="NCBI Taxonomy" id="39325"/>
    <lineage>
        <taxon>Eukaryota</taxon>
        <taxon>Viridiplantae</taxon>
        <taxon>Streptophyta</taxon>
        <taxon>Embryophyta</taxon>
        <taxon>Tracheophyta</taxon>
        <taxon>Spermatophyta</taxon>
        <taxon>Magnoliopsida</taxon>
        <taxon>Ranunculales</taxon>
        <taxon>Circaeasteraceae</taxon>
        <taxon>Kingdonia</taxon>
    </lineage>
</organism>
<gene>
    <name evidence="1" type="ORF">GIB67_035609</name>
</gene>
<evidence type="ECO:0000313" key="2">
    <source>
        <dbReference type="Proteomes" id="UP000541444"/>
    </source>
</evidence>
<dbReference type="Proteomes" id="UP000541444">
    <property type="component" value="Unassembled WGS sequence"/>
</dbReference>
<dbReference type="EMBL" id="JACGCM010002212">
    <property type="protein sequence ID" value="KAF6143195.1"/>
    <property type="molecule type" value="Genomic_DNA"/>
</dbReference>
<evidence type="ECO:0000313" key="1">
    <source>
        <dbReference type="EMBL" id="KAF6143195.1"/>
    </source>
</evidence>
<accession>A0A7J7LKK7</accession>
<protein>
    <submittedName>
        <fullName evidence="1">Uncharacterized protein</fullName>
    </submittedName>
</protein>